<dbReference type="Pfam" id="PF13744">
    <property type="entry name" value="HTH_37"/>
    <property type="match status" value="1"/>
</dbReference>
<organism evidence="2 3">
    <name type="scientific">Tsukamurella tyrosinosolvens</name>
    <dbReference type="NCBI Taxonomy" id="57704"/>
    <lineage>
        <taxon>Bacteria</taxon>
        <taxon>Bacillati</taxon>
        <taxon>Actinomycetota</taxon>
        <taxon>Actinomycetes</taxon>
        <taxon>Mycobacteriales</taxon>
        <taxon>Tsukamurellaceae</taxon>
        <taxon>Tsukamurella</taxon>
    </lineage>
</organism>
<name>A0A1H4QPK6_TSUTY</name>
<evidence type="ECO:0000313" key="3">
    <source>
        <dbReference type="Proteomes" id="UP000182241"/>
    </source>
</evidence>
<feature type="domain" description="HTH cro/C1-type" evidence="1">
    <location>
        <begin position="86"/>
        <end position="124"/>
    </location>
</feature>
<dbReference type="InterPro" id="IPR039554">
    <property type="entry name" value="HigA2-like_HTH"/>
</dbReference>
<dbReference type="InterPro" id="IPR010982">
    <property type="entry name" value="Lambda_DNA-bd_dom_sf"/>
</dbReference>
<dbReference type="Gene3D" id="1.10.260.40">
    <property type="entry name" value="lambda repressor-like DNA-binding domains"/>
    <property type="match status" value="1"/>
</dbReference>
<gene>
    <name evidence="2" type="ORF">SAMN04489793_1809</name>
</gene>
<dbReference type="CDD" id="cd00093">
    <property type="entry name" value="HTH_XRE"/>
    <property type="match status" value="1"/>
</dbReference>
<dbReference type="AlphaFoldDB" id="A0A1H4QPK6"/>
<protein>
    <submittedName>
        <fullName evidence="2">Predicted DNA-binding protein, contains XRE-type HTH domain</fullName>
    </submittedName>
</protein>
<dbReference type="GO" id="GO:0003677">
    <property type="term" value="F:DNA binding"/>
    <property type="evidence" value="ECO:0007669"/>
    <property type="project" value="UniProtKB-KW"/>
</dbReference>
<dbReference type="RefSeq" id="WP_231857429.1">
    <property type="nucleotide sequence ID" value="NZ_CBDRGN010000001.1"/>
</dbReference>
<accession>A0A1H4QPK6</accession>
<keyword evidence="2" id="KW-0238">DNA-binding</keyword>
<dbReference type="PROSITE" id="PS50943">
    <property type="entry name" value="HTH_CROC1"/>
    <property type="match status" value="1"/>
</dbReference>
<evidence type="ECO:0000259" key="1">
    <source>
        <dbReference type="PROSITE" id="PS50943"/>
    </source>
</evidence>
<evidence type="ECO:0000313" key="2">
    <source>
        <dbReference type="EMBL" id="SEC21471.1"/>
    </source>
</evidence>
<dbReference type="EMBL" id="FNSA01000003">
    <property type="protein sequence ID" value="SEC21471.1"/>
    <property type="molecule type" value="Genomic_DNA"/>
</dbReference>
<dbReference type="SUPFAM" id="SSF47413">
    <property type="entry name" value="lambda repressor-like DNA-binding domains"/>
    <property type="match status" value="1"/>
</dbReference>
<dbReference type="STRING" id="57704.SAMN04489793_1809"/>
<proteinExistence type="predicted"/>
<keyword evidence="3" id="KW-1185">Reference proteome</keyword>
<sequence length="162" mass="18084">MSDHPDAEMHPERGLWGEDARRAGRELFAKYAPGTVFRREDDPDHGRKFLAAYASVWDDIEADPSVAENLRVRSDFMIGIGEQVTRRGWSQVEAARQLGVSESRVSDLFAGKIGKFTLDDLVAIGVKVGVRAVVETVHDKADVHRVAGRVADWSSELNRRLQ</sequence>
<dbReference type="InterPro" id="IPR001387">
    <property type="entry name" value="Cro/C1-type_HTH"/>
</dbReference>
<dbReference type="Proteomes" id="UP000182241">
    <property type="component" value="Unassembled WGS sequence"/>
</dbReference>
<reference evidence="3" key="1">
    <citation type="submission" date="2016-10" db="EMBL/GenBank/DDBJ databases">
        <authorList>
            <person name="Varghese N."/>
            <person name="Submissions S."/>
        </authorList>
    </citation>
    <scope>NUCLEOTIDE SEQUENCE [LARGE SCALE GENOMIC DNA]</scope>
    <source>
        <strain evidence="3">DSM 44234</strain>
    </source>
</reference>